<comment type="function">
    <text evidence="10">Involved in protein export. Participates in an early event of protein translocation.</text>
</comment>
<sequence>MKNILYIAQIIISILLIIAIMMQQRSSGLGAAFGGDSGVPRTKRGPEKFIVNVTIVLSVLFLVTALANLFIE</sequence>
<dbReference type="GO" id="GO:0005886">
    <property type="term" value="C:plasma membrane"/>
    <property type="evidence" value="ECO:0007669"/>
    <property type="project" value="UniProtKB-SubCell"/>
</dbReference>
<accession>A0A2H0NDB6</accession>
<evidence type="ECO:0000256" key="7">
    <source>
        <dbReference type="ARBA" id="ARBA00022989"/>
    </source>
</evidence>
<evidence type="ECO:0000313" key="11">
    <source>
        <dbReference type="EMBL" id="PIR06155.1"/>
    </source>
</evidence>
<evidence type="ECO:0000256" key="9">
    <source>
        <dbReference type="ARBA" id="ARBA00023136"/>
    </source>
</evidence>
<dbReference type="InterPro" id="IPR004692">
    <property type="entry name" value="SecG"/>
</dbReference>
<reference evidence="11 12" key="1">
    <citation type="submission" date="2017-09" db="EMBL/GenBank/DDBJ databases">
        <title>Depth-based differentiation of microbial function through sediment-hosted aquifers and enrichment of novel symbionts in the deep terrestrial subsurface.</title>
        <authorList>
            <person name="Probst A.J."/>
            <person name="Ladd B."/>
            <person name="Jarett J.K."/>
            <person name="Geller-Mcgrath D.E."/>
            <person name="Sieber C.M."/>
            <person name="Emerson J.B."/>
            <person name="Anantharaman K."/>
            <person name="Thomas B.C."/>
            <person name="Malmstrom R."/>
            <person name="Stieglmeier M."/>
            <person name="Klingl A."/>
            <person name="Woyke T."/>
            <person name="Ryan C.M."/>
            <person name="Banfield J.F."/>
        </authorList>
    </citation>
    <scope>NUCLEOTIDE SEQUENCE [LARGE SCALE GENOMIC DNA]</scope>
    <source>
        <strain evidence="11">CG11_big_fil_rev_8_21_14_0_20_36_20</strain>
    </source>
</reference>
<keyword evidence="4 10" id="KW-1003">Cell membrane</keyword>
<evidence type="ECO:0000256" key="10">
    <source>
        <dbReference type="RuleBase" id="RU365087"/>
    </source>
</evidence>
<evidence type="ECO:0000256" key="8">
    <source>
        <dbReference type="ARBA" id="ARBA00023010"/>
    </source>
</evidence>
<keyword evidence="6 10" id="KW-0653">Protein transport</keyword>
<dbReference type="PANTHER" id="PTHR34182:SF1">
    <property type="entry name" value="PROTEIN-EXPORT MEMBRANE PROTEIN SECG"/>
    <property type="match status" value="1"/>
</dbReference>
<dbReference type="Proteomes" id="UP000230564">
    <property type="component" value="Unassembled WGS sequence"/>
</dbReference>
<comment type="similarity">
    <text evidence="2 10">Belongs to the SecG family.</text>
</comment>
<keyword evidence="3 10" id="KW-0813">Transport</keyword>
<comment type="caution">
    <text evidence="11">The sequence shown here is derived from an EMBL/GenBank/DDBJ whole genome shotgun (WGS) entry which is preliminary data.</text>
</comment>
<proteinExistence type="inferred from homology"/>
<keyword evidence="5 10" id="KW-0812">Transmembrane</keyword>
<keyword evidence="7 10" id="KW-1133">Transmembrane helix</keyword>
<comment type="subcellular location">
    <subcellularLocation>
        <location evidence="1 10">Cell membrane</location>
        <topology evidence="1 10">Multi-pass membrane protein</topology>
    </subcellularLocation>
</comment>
<dbReference type="GO" id="GO:0065002">
    <property type="term" value="P:intracellular protein transmembrane transport"/>
    <property type="evidence" value="ECO:0007669"/>
    <property type="project" value="TreeGrafter"/>
</dbReference>
<feature type="transmembrane region" description="Helical" evidence="10">
    <location>
        <begin position="49"/>
        <end position="71"/>
    </location>
</feature>
<evidence type="ECO:0000313" key="12">
    <source>
        <dbReference type="Proteomes" id="UP000230564"/>
    </source>
</evidence>
<dbReference type="GO" id="GO:0043952">
    <property type="term" value="P:protein transport by the Sec complex"/>
    <property type="evidence" value="ECO:0007669"/>
    <property type="project" value="TreeGrafter"/>
</dbReference>
<dbReference type="EMBL" id="PCWQ01000020">
    <property type="protein sequence ID" value="PIR06155.1"/>
    <property type="molecule type" value="Genomic_DNA"/>
</dbReference>
<dbReference type="AlphaFoldDB" id="A0A2H0NDB6"/>
<dbReference type="GO" id="GO:0015450">
    <property type="term" value="F:protein-transporting ATPase activity"/>
    <property type="evidence" value="ECO:0007669"/>
    <property type="project" value="UniProtKB-UniRule"/>
</dbReference>
<organism evidence="11 12">
    <name type="scientific">Candidatus Komeilibacteria bacterium CG11_big_fil_rev_8_21_14_0_20_36_20</name>
    <dbReference type="NCBI Taxonomy" id="1974477"/>
    <lineage>
        <taxon>Bacteria</taxon>
        <taxon>Candidatus Komeiliibacteriota</taxon>
    </lineage>
</organism>
<dbReference type="Pfam" id="PF03840">
    <property type="entry name" value="SecG"/>
    <property type="match status" value="1"/>
</dbReference>
<evidence type="ECO:0000256" key="6">
    <source>
        <dbReference type="ARBA" id="ARBA00022927"/>
    </source>
</evidence>
<evidence type="ECO:0000256" key="1">
    <source>
        <dbReference type="ARBA" id="ARBA00004651"/>
    </source>
</evidence>
<keyword evidence="9 10" id="KW-0472">Membrane</keyword>
<dbReference type="PANTHER" id="PTHR34182">
    <property type="entry name" value="PROTEIN-EXPORT MEMBRANE PROTEIN SECG"/>
    <property type="match status" value="1"/>
</dbReference>
<evidence type="ECO:0000256" key="3">
    <source>
        <dbReference type="ARBA" id="ARBA00022448"/>
    </source>
</evidence>
<feature type="transmembrane region" description="Helical" evidence="10">
    <location>
        <begin position="6"/>
        <end position="22"/>
    </location>
</feature>
<dbReference type="NCBIfam" id="TIGR00810">
    <property type="entry name" value="secG"/>
    <property type="match status" value="1"/>
</dbReference>
<gene>
    <name evidence="11" type="primary">secG</name>
    <name evidence="11" type="ORF">COV55_04740</name>
</gene>
<dbReference type="GO" id="GO:0009306">
    <property type="term" value="P:protein secretion"/>
    <property type="evidence" value="ECO:0007669"/>
    <property type="project" value="UniProtKB-UniRule"/>
</dbReference>
<protein>
    <recommendedName>
        <fullName evidence="10">Protein-export membrane protein SecG</fullName>
    </recommendedName>
</protein>
<evidence type="ECO:0000256" key="2">
    <source>
        <dbReference type="ARBA" id="ARBA00008445"/>
    </source>
</evidence>
<name>A0A2H0NDB6_9BACT</name>
<evidence type="ECO:0000256" key="4">
    <source>
        <dbReference type="ARBA" id="ARBA00022475"/>
    </source>
</evidence>
<evidence type="ECO:0000256" key="5">
    <source>
        <dbReference type="ARBA" id="ARBA00022692"/>
    </source>
</evidence>
<keyword evidence="8 10" id="KW-0811">Translocation</keyword>